<dbReference type="EMBL" id="ATCN01001248">
    <property type="protein sequence ID" value="EPR77818.1"/>
    <property type="molecule type" value="Genomic_DNA"/>
</dbReference>
<dbReference type="Proteomes" id="UP000014978">
    <property type="component" value="Unassembled WGS sequence"/>
</dbReference>
<sequence>MQDNNISEKNIYKKNTLNNINKILKENYKKLDEMEYNVNRLGKSKNFYGVYKKLKKYKSYVKSEKKDMEEFVNKKINEMLEKNEILEKNNIEVKEKYIKVLEENKILKEKIKALEDILYNKDK</sequence>
<accession>S7XPF7</accession>
<dbReference type="InParanoid" id="S7XPF7"/>
<name>S7XPF7_SPRLO</name>
<keyword evidence="1" id="KW-0175">Coiled coil</keyword>
<feature type="coiled-coil region" evidence="1">
    <location>
        <begin position="69"/>
        <end position="117"/>
    </location>
</feature>
<dbReference type="VEuPathDB" id="MicrosporidiaDB:SLOPH_659"/>
<comment type="caution">
    <text evidence="2">The sequence shown here is derived from an EMBL/GenBank/DDBJ whole genome shotgun (WGS) entry which is preliminary data.</text>
</comment>
<gene>
    <name evidence="2" type="ORF">SLOPH_659</name>
</gene>
<protein>
    <submittedName>
        <fullName evidence="2">Uncharacterized protein</fullName>
    </submittedName>
</protein>
<proteinExistence type="predicted"/>
<keyword evidence="3" id="KW-1185">Reference proteome</keyword>
<evidence type="ECO:0000313" key="3">
    <source>
        <dbReference type="Proteomes" id="UP000014978"/>
    </source>
</evidence>
<reference evidence="3" key="1">
    <citation type="journal article" date="2013" name="PLoS Genet.">
        <title>The genome of Spraguea lophii and the basis of host-microsporidian interactions.</title>
        <authorList>
            <person name="Campbell S.E."/>
            <person name="Williams T.A."/>
            <person name="Yousuf A."/>
            <person name="Soanes D.M."/>
            <person name="Paszkiewicz K.H."/>
            <person name="Williams B.A.P."/>
        </authorList>
    </citation>
    <scope>NUCLEOTIDE SEQUENCE [LARGE SCALE GENOMIC DNA]</scope>
    <source>
        <strain evidence="3">42_110</strain>
    </source>
</reference>
<organism evidence="2 3">
    <name type="scientific">Spraguea lophii (strain 42_110)</name>
    <name type="common">Microsporidian parasite</name>
    <dbReference type="NCBI Taxonomy" id="1358809"/>
    <lineage>
        <taxon>Eukaryota</taxon>
        <taxon>Fungi</taxon>
        <taxon>Fungi incertae sedis</taxon>
        <taxon>Microsporidia</taxon>
        <taxon>Spragueidae</taxon>
        <taxon>Spraguea</taxon>
    </lineage>
</organism>
<dbReference type="AlphaFoldDB" id="S7XPF7"/>
<dbReference type="HOGENOM" id="CLU_2016707_0_0_1"/>
<evidence type="ECO:0000256" key="1">
    <source>
        <dbReference type="SAM" id="Coils"/>
    </source>
</evidence>
<evidence type="ECO:0000313" key="2">
    <source>
        <dbReference type="EMBL" id="EPR77818.1"/>
    </source>
</evidence>